<evidence type="ECO:0000313" key="2">
    <source>
        <dbReference type="Proteomes" id="UP000789396"/>
    </source>
</evidence>
<protein>
    <submittedName>
        <fullName evidence="1">15135_t:CDS:1</fullName>
    </submittedName>
</protein>
<accession>A0A9N9K4Z0</accession>
<feature type="non-terminal residue" evidence="1">
    <location>
        <position position="50"/>
    </location>
</feature>
<dbReference type="EMBL" id="CAJVPZ010084862">
    <property type="protein sequence ID" value="CAG8811019.1"/>
    <property type="molecule type" value="Genomic_DNA"/>
</dbReference>
<reference evidence="1" key="1">
    <citation type="submission" date="2021-06" db="EMBL/GenBank/DDBJ databases">
        <authorList>
            <person name="Kallberg Y."/>
            <person name="Tangrot J."/>
            <person name="Rosling A."/>
        </authorList>
    </citation>
    <scope>NUCLEOTIDE SEQUENCE</scope>
    <source>
        <strain evidence="1">IN212</strain>
    </source>
</reference>
<dbReference type="Proteomes" id="UP000789396">
    <property type="component" value="Unassembled WGS sequence"/>
</dbReference>
<proteinExistence type="predicted"/>
<gene>
    <name evidence="1" type="ORF">RFULGI_LOCUS18754</name>
</gene>
<comment type="caution">
    <text evidence="1">The sequence shown here is derived from an EMBL/GenBank/DDBJ whole genome shotgun (WGS) entry which is preliminary data.</text>
</comment>
<feature type="non-terminal residue" evidence="1">
    <location>
        <position position="1"/>
    </location>
</feature>
<sequence>SENKKILRYSRDNLELLTRSKGGNAYHSTEEWVTDEDATLRDREKQKKLV</sequence>
<keyword evidence="2" id="KW-1185">Reference proteome</keyword>
<evidence type="ECO:0000313" key="1">
    <source>
        <dbReference type="EMBL" id="CAG8811019.1"/>
    </source>
</evidence>
<dbReference type="AlphaFoldDB" id="A0A9N9K4Z0"/>
<name>A0A9N9K4Z0_9GLOM</name>
<organism evidence="1 2">
    <name type="scientific">Racocetra fulgida</name>
    <dbReference type="NCBI Taxonomy" id="60492"/>
    <lineage>
        <taxon>Eukaryota</taxon>
        <taxon>Fungi</taxon>
        <taxon>Fungi incertae sedis</taxon>
        <taxon>Mucoromycota</taxon>
        <taxon>Glomeromycotina</taxon>
        <taxon>Glomeromycetes</taxon>
        <taxon>Diversisporales</taxon>
        <taxon>Gigasporaceae</taxon>
        <taxon>Racocetra</taxon>
    </lineage>
</organism>